<dbReference type="InterPro" id="IPR042045">
    <property type="entry name" value="EXOC6/Sec15_C_dom1"/>
</dbReference>
<evidence type="ECO:0000256" key="2">
    <source>
        <dbReference type="ARBA" id="ARBA00022448"/>
    </source>
</evidence>
<evidence type="ECO:0000259" key="7">
    <source>
        <dbReference type="Pfam" id="PF04091"/>
    </source>
</evidence>
<comment type="caution">
    <text evidence="9">The sequence shown here is derived from an EMBL/GenBank/DDBJ whole genome shotgun (WGS) entry which is preliminary data.</text>
</comment>
<dbReference type="GO" id="GO:0016020">
    <property type="term" value="C:membrane"/>
    <property type="evidence" value="ECO:0007669"/>
    <property type="project" value="TreeGrafter"/>
</dbReference>
<dbReference type="Pfam" id="PF20651">
    <property type="entry name" value="EXOC6_Sec15_N"/>
    <property type="match status" value="1"/>
</dbReference>
<feature type="region of interest" description="Disordered" evidence="6">
    <location>
        <begin position="757"/>
        <end position="778"/>
    </location>
</feature>
<evidence type="ECO:0000256" key="5">
    <source>
        <dbReference type="PIRNR" id="PIRNR025007"/>
    </source>
</evidence>
<dbReference type="PANTHER" id="PTHR12702:SF0">
    <property type="entry name" value="EXOCYST COMPLEX COMPONENT 6"/>
    <property type="match status" value="1"/>
</dbReference>
<sequence length="778" mass="88779">MPPRRRPQFTQENIDQQLQQIHLLDPSSSSENLEQLGPIIKQIHSNRQQEVFLRTIQGLIESKDAEIEKICGDNYQDFISSVSTLFTVKSYTDKMKDNISSLDTSVSQLGRGLVEKKRHLLQTKKTAANLDEAIDTLQACLRVLDVVNRVGEMVKEGKYWSALRSLDDIQSMPPTSLSQTPFFQHLLSSLPSLRAQIKDAVTASMKQWLLEIRNISTEVGRLATEAMEARTRRWRMRREKDALLRMSRVGSAVEMITYEKTEFNVLENDTLQVDFKPLFECIHIYTTLDSLDELQKSYQADRKAQSDLILPNPLPVSSLPSLTQEISGFFIVETHVLETTGTFRSERDVEELWDSLVVGLSTAITNSLRTETDPETFLRVKECLIGFIMTLEASSYSTASLHSFILLLFEKYAKLLESQFSRRFVSIVQQDDHLPMEIKTLKDLDAVLEVVWVSDTEKAEITQTNPPYSLPWSQTFYLCCQDIRGFIQRFYAFVEGVSQHHRNIDELLSKSLDDLLINHISETIEKRLAGTSTLSQIAQIVTNLEHFQVACAELERSLTSLRSTQRGGTIRLSASASFETTLSRSLARITGLITSKLDQFFELSEYEWTPKTREDAPSMYLYELVNWLTTVVDSLVIKEAYKDEAYKGALEYIAECLMNFLTGRDISMMNENAISNILIDVDFLDEELKRIGRPHLSAVFGELRLTTSIPLTDTIHEYLVPAMRRTSYSVVKHKRLQALLEKLARYGATQRDIGSRELAEKRRKEADAVGRLFPGEGR</sequence>
<dbReference type="InterPro" id="IPR042044">
    <property type="entry name" value="EXOC6PINT-1/Sec15/Tip20_C_dom2"/>
</dbReference>
<dbReference type="GO" id="GO:0000145">
    <property type="term" value="C:exocyst"/>
    <property type="evidence" value="ECO:0007669"/>
    <property type="project" value="UniProtKB-UniRule"/>
</dbReference>
<dbReference type="GO" id="GO:0006886">
    <property type="term" value="P:intracellular protein transport"/>
    <property type="evidence" value="ECO:0007669"/>
    <property type="project" value="InterPro"/>
</dbReference>
<evidence type="ECO:0000256" key="1">
    <source>
        <dbReference type="ARBA" id="ARBA00007944"/>
    </source>
</evidence>
<feature type="domain" description="Exocyst complex component EXOC6/Sec15 N-terminal" evidence="8">
    <location>
        <begin position="57"/>
        <end position="223"/>
    </location>
</feature>
<evidence type="ECO:0000256" key="3">
    <source>
        <dbReference type="ARBA" id="ARBA00022483"/>
    </source>
</evidence>
<dbReference type="InterPro" id="IPR048359">
    <property type="entry name" value="EXOC6_Sec15_N"/>
</dbReference>
<keyword evidence="3 5" id="KW-0268">Exocytosis</keyword>
<dbReference type="Gene3D" id="1.10.357.30">
    <property type="entry name" value="Exocyst complex subunit Sec15 C-terminal domain, N-terminal subdomain"/>
    <property type="match status" value="1"/>
</dbReference>
<keyword evidence="10" id="KW-1185">Reference proteome</keyword>
<accession>A0A9P5Y8S7</accession>
<dbReference type="Gene3D" id="1.20.58.670">
    <property type="entry name" value="Dsl1p vesicle tethering complex, Tip20p subunit, domain D"/>
    <property type="match status" value="1"/>
</dbReference>
<dbReference type="InterPro" id="IPR007225">
    <property type="entry name" value="EXOC6/Sec15"/>
</dbReference>
<dbReference type="GO" id="GO:0006893">
    <property type="term" value="P:Golgi to plasma membrane transport"/>
    <property type="evidence" value="ECO:0007669"/>
    <property type="project" value="TreeGrafter"/>
</dbReference>
<evidence type="ECO:0000256" key="4">
    <source>
        <dbReference type="ARBA" id="ARBA00023054"/>
    </source>
</evidence>
<feature type="domain" description="Exocyst complex subunit EXOC6/Sec15 C-terminal" evidence="7">
    <location>
        <begin position="400"/>
        <end position="742"/>
    </location>
</feature>
<reference evidence="9" key="1">
    <citation type="submission" date="2020-11" db="EMBL/GenBank/DDBJ databases">
        <authorList>
            <consortium name="DOE Joint Genome Institute"/>
            <person name="Ahrendt S."/>
            <person name="Riley R."/>
            <person name="Andreopoulos W."/>
            <person name="Labutti K."/>
            <person name="Pangilinan J."/>
            <person name="Ruiz-Duenas F.J."/>
            <person name="Barrasa J.M."/>
            <person name="Sanchez-Garcia M."/>
            <person name="Camarero S."/>
            <person name="Miyauchi S."/>
            <person name="Serrano A."/>
            <person name="Linde D."/>
            <person name="Babiker R."/>
            <person name="Drula E."/>
            <person name="Ayuso-Fernandez I."/>
            <person name="Pacheco R."/>
            <person name="Padilla G."/>
            <person name="Ferreira P."/>
            <person name="Barriuso J."/>
            <person name="Kellner H."/>
            <person name="Castanera R."/>
            <person name="Alfaro M."/>
            <person name="Ramirez L."/>
            <person name="Pisabarro A.G."/>
            <person name="Kuo A."/>
            <person name="Tritt A."/>
            <person name="Lipzen A."/>
            <person name="He G."/>
            <person name="Yan M."/>
            <person name="Ng V."/>
            <person name="Cullen D."/>
            <person name="Martin F."/>
            <person name="Rosso M.-N."/>
            <person name="Henrissat B."/>
            <person name="Hibbett D."/>
            <person name="Martinez A.T."/>
            <person name="Grigoriev I.V."/>
        </authorList>
    </citation>
    <scope>NUCLEOTIDE SEQUENCE</scope>
    <source>
        <strain evidence="9">CBS 247.69</strain>
    </source>
</reference>
<name>A0A9P5Y8S7_9AGAR</name>
<dbReference type="EMBL" id="MU150254">
    <property type="protein sequence ID" value="KAF9464368.1"/>
    <property type="molecule type" value="Genomic_DNA"/>
</dbReference>
<dbReference type="AlphaFoldDB" id="A0A9P5Y8S7"/>
<evidence type="ECO:0000256" key="6">
    <source>
        <dbReference type="SAM" id="MobiDB-lite"/>
    </source>
</evidence>
<comment type="function">
    <text evidence="5">Component of the exocyst complex involved in the docking of exocytic vesicles with fusion sites on the plasma membrane.</text>
</comment>
<comment type="similarity">
    <text evidence="1 5">Belongs to the SEC15 family.</text>
</comment>
<evidence type="ECO:0000313" key="10">
    <source>
        <dbReference type="Proteomes" id="UP000807353"/>
    </source>
</evidence>
<keyword evidence="4" id="KW-0175">Coiled coil</keyword>
<gene>
    <name evidence="9" type="ORF">BDZ94DRAFT_1256282</name>
</gene>
<organism evidence="9 10">
    <name type="scientific">Collybia nuda</name>
    <dbReference type="NCBI Taxonomy" id="64659"/>
    <lineage>
        <taxon>Eukaryota</taxon>
        <taxon>Fungi</taxon>
        <taxon>Dikarya</taxon>
        <taxon>Basidiomycota</taxon>
        <taxon>Agaricomycotina</taxon>
        <taxon>Agaricomycetes</taxon>
        <taxon>Agaricomycetidae</taxon>
        <taxon>Agaricales</taxon>
        <taxon>Tricholomatineae</taxon>
        <taxon>Clitocybaceae</taxon>
        <taxon>Collybia</taxon>
    </lineage>
</organism>
<dbReference type="Pfam" id="PF04091">
    <property type="entry name" value="Sec15_C"/>
    <property type="match status" value="1"/>
</dbReference>
<proteinExistence type="inferred from homology"/>
<dbReference type="Proteomes" id="UP000807353">
    <property type="component" value="Unassembled WGS sequence"/>
</dbReference>
<dbReference type="PANTHER" id="PTHR12702">
    <property type="entry name" value="SEC15"/>
    <property type="match status" value="1"/>
</dbReference>
<evidence type="ECO:0000259" key="8">
    <source>
        <dbReference type="Pfam" id="PF20651"/>
    </source>
</evidence>
<feature type="compositionally biased region" description="Basic and acidic residues" evidence="6">
    <location>
        <begin position="757"/>
        <end position="768"/>
    </location>
</feature>
<protein>
    <recommendedName>
        <fullName evidence="5">Exocyst complex component SEC15</fullName>
    </recommendedName>
</protein>
<dbReference type="OrthoDB" id="10267033at2759"/>
<dbReference type="GO" id="GO:0090522">
    <property type="term" value="P:vesicle tethering involved in exocytosis"/>
    <property type="evidence" value="ECO:0007669"/>
    <property type="project" value="UniProtKB-UniRule"/>
</dbReference>
<dbReference type="PIRSF" id="PIRSF025007">
    <property type="entry name" value="Sec15"/>
    <property type="match status" value="1"/>
</dbReference>
<dbReference type="InterPro" id="IPR046361">
    <property type="entry name" value="EXOC6/Sec15_C"/>
</dbReference>
<keyword evidence="2 5" id="KW-0813">Transport</keyword>
<evidence type="ECO:0000313" key="9">
    <source>
        <dbReference type="EMBL" id="KAF9464368.1"/>
    </source>
</evidence>